<dbReference type="InterPro" id="IPR036388">
    <property type="entry name" value="WH-like_DNA-bd_sf"/>
</dbReference>
<reference evidence="3" key="1">
    <citation type="journal article" date="2019" name="Int. J. Syst. Evol. Microbiol.">
        <title>The Global Catalogue of Microorganisms (GCM) 10K type strain sequencing project: providing services to taxonomists for standard genome sequencing and annotation.</title>
        <authorList>
            <consortium name="The Broad Institute Genomics Platform"/>
            <consortium name="The Broad Institute Genome Sequencing Center for Infectious Disease"/>
            <person name="Wu L."/>
            <person name="Ma J."/>
        </authorList>
    </citation>
    <scope>NUCLEOTIDE SEQUENCE [LARGE SCALE GENOMIC DNA]</scope>
    <source>
        <strain evidence="3">CGMCC 4.7371</strain>
    </source>
</reference>
<dbReference type="SUPFAM" id="SSF46955">
    <property type="entry name" value="Putative DNA-binding domain"/>
    <property type="match status" value="1"/>
</dbReference>
<dbReference type="InterPro" id="IPR041657">
    <property type="entry name" value="HTH_17"/>
</dbReference>
<protein>
    <recommendedName>
        <fullName evidence="1">Helix-turn-helix domain-containing protein</fullName>
    </recommendedName>
</protein>
<evidence type="ECO:0000259" key="1">
    <source>
        <dbReference type="Pfam" id="PF12728"/>
    </source>
</evidence>
<comment type="caution">
    <text evidence="2">The sequence shown here is derived from an EMBL/GenBank/DDBJ whole genome shotgun (WGS) entry which is preliminary data.</text>
</comment>
<dbReference type="InterPro" id="IPR009061">
    <property type="entry name" value="DNA-bd_dom_put_sf"/>
</dbReference>
<dbReference type="Pfam" id="PF12728">
    <property type="entry name" value="HTH_17"/>
    <property type="match status" value="1"/>
</dbReference>
<gene>
    <name evidence="2" type="ORF">GCM10011584_03580</name>
</gene>
<dbReference type="InterPro" id="IPR010093">
    <property type="entry name" value="SinI_DNA-bd"/>
</dbReference>
<dbReference type="EMBL" id="BMNI01000001">
    <property type="protein sequence ID" value="GGO84902.1"/>
    <property type="molecule type" value="Genomic_DNA"/>
</dbReference>
<evidence type="ECO:0000313" key="2">
    <source>
        <dbReference type="EMBL" id="GGO84902.1"/>
    </source>
</evidence>
<dbReference type="Proteomes" id="UP000655410">
    <property type="component" value="Unassembled WGS sequence"/>
</dbReference>
<keyword evidence="3" id="KW-1185">Reference proteome</keyword>
<accession>A0ABQ2N597</accession>
<proteinExistence type="predicted"/>
<name>A0ABQ2N597_9ACTN</name>
<feature type="domain" description="Helix-turn-helix" evidence="1">
    <location>
        <begin position="14"/>
        <end position="65"/>
    </location>
</feature>
<evidence type="ECO:0000313" key="3">
    <source>
        <dbReference type="Proteomes" id="UP000655410"/>
    </source>
</evidence>
<dbReference type="NCBIfam" id="TIGR01764">
    <property type="entry name" value="excise"/>
    <property type="match status" value="1"/>
</dbReference>
<organism evidence="2 3">
    <name type="scientific">Nocardioides phosphati</name>
    <dbReference type="NCBI Taxonomy" id="1867775"/>
    <lineage>
        <taxon>Bacteria</taxon>
        <taxon>Bacillati</taxon>
        <taxon>Actinomycetota</taxon>
        <taxon>Actinomycetes</taxon>
        <taxon>Propionibacteriales</taxon>
        <taxon>Nocardioidaceae</taxon>
        <taxon>Nocardioides</taxon>
    </lineage>
</organism>
<dbReference type="Gene3D" id="1.10.10.10">
    <property type="entry name" value="Winged helix-like DNA-binding domain superfamily/Winged helix DNA-binding domain"/>
    <property type="match status" value="1"/>
</dbReference>
<sequence>METTTPTMSGLEPLLSVEELSEYLGVPIKTIYDWRRTGHGPCAIRMGRHLKYASSDVRDWIAQQRERRPGTPADRR</sequence>